<evidence type="ECO:0000313" key="1">
    <source>
        <dbReference type="EMBL" id="GFH21094.1"/>
    </source>
</evidence>
<sequence length="88" mass="9714">MQGRGAVRYCIFHGKPKLLEKATARHRITSHQPLGIAIHSPLQVIGVRWWDALTWSGSVGRQLVKLSKFTLLATLSRQPLGCLAALSL</sequence>
<proteinExistence type="predicted"/>
<dbReference type="Proteomes" id="UP000485058">
    <property type="component" value="Unassembled WGS sequence"/>
</dbReference>
<reference evidence="1 2" key="1">
    <citation type="submission" date="2020-02" db="EMBL/GenBank/DDBJ databases">
        <title>Draft genome sequence of Haematococcus lacustris strain NIES-144.</title>
        <authorList>
            <person name="Morimoto D."/>
            <person name="Nakagawa S."/>
            <person name="Yoshida T."/>
            <person name="Sawayama S."/>
        </authorList>
    </citation>
    <scope>NUCLEOTIDE SEQUENCE [LARGE SCALE GENOMIC DNA]</scope>
    <source>
        <strain evidence="1 2">NIES-144</strain>
    </source>
</reference>
<dbReference type="AlphaFoldDB" id="A0A699ZQR3"/>
<name>A0A699ZQR3_HAELA</name>
<keyword evidence="2" id="KW-1185">Reference proteome</keyword>
<evidence type="ECO:0000313" key="2">
    <source>
        <dbReference type="Proteomes" id="UP000485058"/>
    </source>
</evidence>
<protein>
    <submittedName>
        <fullName evidence="1">Uncharacterized protein</fullName>
    </submittedName>
</protein>
<dbReference type="EMBL" id="BLLF01001761">
    <property type="protein sequence ID" value="GFH21094.1"/>
    <property type="molecule type" value="Genomic_DNA"/>
</dbReference>
<comment type="caution">
    <text evidence="1">The sequence shown here is derived from an EMBL/GenBank/DDBJ whole genome shotgun (WGS) entry which is preliminary data.</text>
</comment>
<accession>A0A699ZQR3</accession>
<organism evidence="1 2">
    <name type="scientific">Haematococcus lacustris</name>
    <name type="common">Green alga</name>
    <name type="synonym">Haematococcus pluvialis</name>
    <dbReference type="NCBI Taxonomy" id="44745"/>
    <lineage>
        <taxon>Eukaryota</taxon>
        <taxon>Viridiplantae</taxon>
        <taxon>Chlorophyta</taxon>
        <taxon>core chlorophytes</taxon>
        <taxon>Chlorophyceae</taxon>
        <taxon>CS clade</taxon>
        <taxon>Chlamydomonadales</taxon>
        <taxon>Haematococcaceae</taxon>
        <taxon>Haematococcus</taxon>
    </lineage>
</organism>
<gene>
    <name evidence="1" type="ORF">HaLaN_18331</name>
</gene>